<dbReference type="EMBL" id="JBBWWQ010000013">
    <property type="protein sequence ID" value="KAK8934039.1"/>
    <property type="molecule type" value="Genomic_DNA"/>
</dbReference>
<proteinExistence type="predicted"/>
<organism evidence="2 3">
    <name type="scientific">Platanthera zijinensis</name>
    <dbReference type="NCBI Taxonomy" id="2320716"/>
    <lineage>
        <taxon>Eukaryota</taxon>
        <taxon>Viridiplantae</taxon>
        <taxon>Streptophyta</taxon>
        <taxon>Embryophyta</taxon>
        <taxon>Tracheophyta</taxon>
        <taxon>Spermatophyta</taxon>
        <taxon>Magnoliopsida</taxon>
        <taxon>Liliopsida</taxon>
        <taxon>Asparagales</taxon>
        <taxon>Orchidaceae</taxon>
        <taxon>Orchidoideae</taxon>
        <taxon>Orchideae</taxon>
        <taxon>Orchidinae</taxon>
        <taxon>Platanthera</taxon>
    </lineage>
</organism>
<sequence>MVHTMNLKRQGDCRNSDVVDKDCDINTTEIGRLKHGEGDDESIHHFFARMQNKNPRFPKQNRLSNSGKKVMEREKILN</sequence>
<dbReference type="Proteomes" id="UP001418222">
    <property type="component" value="Unassembled WGS sequence"/>
</dbReference>
<keyword evidence="3" id="KW-1185">Reference proteome</keyword>
<reference evidence="2 3" key="1">
    <citation type="journal article" date="2022" name="Nat. Plants">
        <title>Genomes of leafy and leafless Platanthera orchids illuminate the evolution of mycoheterotrophy.</title>
        <authorList>
            <person name="Li M.H."/>
            <person name="Liu K.W."/>
            <person name="Li Z."/>
            <person name="Lu H.C."/>
            <person name="Ye Q.L."/>
            <person name="Zhang D."/>
            <person name="Wang J.Y."/>
            <person name="Li Y.F."/>
            <person name="Zhong Z.M."/>
            <person name="Liu X."/>
            <person name="Yu X."/>
            <person name="Liu D.K."/>
            <person name="Tu X.D."/>
            <person name="Liu B."/>
            <person name="Hao Y."/>
            <person name="Liao X.Y."/>
            <person name="Jiang Y.T."/>
            <person name="Sun W.H."/>
            <person name="Chen J."/>
            <person name="Chen Y.Q."/>
            <person name="Ai Y."/>
            <person name="Zhai J.W."/>
            <person name="Wu S.S."/>
            <person name="Zhou Z."/>
            <person name="Hsiao Y.Y."/>
            <person name="Wu W.L."/>
            <person name="Chen Y.Y."/>
            <person name="Lin Y.F."/>
            <person name="Hsu J.L."/>
            <person name="Li C.Y."/>
            <person name="Wang Z.W."/>
            <person name="Zhao X."/>
            <person name="Zhong W.Y."/>
            <person name="Ma X.K."/>
            <person name="Ma L."/>
            <person name="Huang J."/>
            <person name="Chen G.Z."/>
            <person name="Huang M.Z."/>
            <person name="Huang L."/>
            <person name="Peng D.H."/>
            <person name="Luo Y.B."/>
            <person name="Zou S.Q."/>
            <person name="Chen S.P."/>
            <person name="Lan S."/>
            <person name="Tsai W.C."/>
            <person name="Van de Peer Y."/>
            <person name="Liu Z.J."/>
        </authorList>
    </citation>
    <scope>NUCLEOTIDE SEQUENCE [LARGE SCALE GENOMIC DNA]</scope>
    <source>
        <strain evidence="2">Lor287</strain>
    </source>
</reference>
<feature type="compositionally biased region" description="Basic and acidic residues" evidence="1">
    <location>
        <begin position="69"/>
        <end position="78"/>
    </location>
</feature>
<protein>
    <submittedName>
        <fullName evidence="2">Uncharacterized protein</fullName>
    </submittedName>
</protein>
<dbReference type="AlphaFoldDB" id="A0AAP0G216"/>
<feature type="region of interest" description="Disordered" evidence="1">
    <location>
        <begin position="54"/>
        <end position="78"/>
    </location>
</feature>
<gene>
    <name evidence="2" type="ORF">KSP39_PZI015997</name>
</gene>
<comment type="caution">
    <text evidence="2">The sequence shown here is derived from an EMBL/GenBank/DDBJ whole genome shotgun (WGS) entry which is preliminary data.</text>
</comment>
<name>A0AAP0G216_9ASPA</name>
<evidence type="ECO:0000256" key="1">
    <source>
        <dbReference type="SAM" id="MobiDB-lite"/>
    </source>
</evidence>
<accession>A0AAP0G216</accession>
<evidence type="ECO:0000313" key="2">
    <source>
        <dbReference type="EMBL" id="KAK8934039.1"/>
    </source>
</evidence>
<evidence type="ECO:0000313" key="3">
    <source>
        <dbReference type="Proteomes" id="UP001418222"/>
    </source>
</evidence>